<feature type="domain" description="PucR C-terminal helix-turn-helix" evidence="2">
    <location>
        <begin position="431"/>
        <end position="488"/>
    </location>
</feature>
<dbReference type="Proteomes" id="UP001178281">
    <property type="component" value="Unassembled WGS sequence"/>
</dbReference>
<dbReference type="AlphaFoldDB" id="A0AA90NQ24"/>
<proteinExistence type="predicted"/>
<protein>
    <submittedName>
        <fullName evidence="3">PucR family transcriptional regulator</fullName>
    </submittedName>
</protein>
<dbReference type="Gene3D" id="1.10.10.2840">
    <property type="entry name" value="PucR C-terminal helix-turn-helix domain"/>
    <property type="match status" value="1"/>
</dbReference>
<reference evidence="3" key="1">
    <citation type="submission" date="2023-08" db="EMBL/GenBank/DDBJ databases">
        <title>The draft genome of Tsukamurella strandjordii strain 050030.</title>
        <authorList>
            <person name="Zhao F."/>
            <person name="Feng Y."/>
            <person name="Zong Z."/>
        </authorList>
    </citation>
    <scope>NUCLEOTIDE SEQUENCE</scope>
    <source>
        <strain evidence="3">050030</strain>
    </source>
</reference>
<organism evidence="3 4">
    <name type="scientific">Tsukamurella strandjordii</name>
    <dbReference type="NCBI Taxonomy" id="147577"/>
    <lineage>
        <taxon>Bacteria</taxon>
        <taxon>Bacillati</taxon>
        <taxon>Actinomycetota</taxon>
        <taxon>Actinomycetes</taxon>
        <taxon>Mycobacteriales</taxon>
        <taxon>Tsukamurellaceae</taxon>
        <taxon>Tsukamurella</taxon>
    </lineage>
</organism>
<dbReference type="Pfam" id="PF13556">
    <property type="entry name" value="HTH_30"/>
    <property type="match status" value="1"/>
</dbReference>
<gene>
    <name evidence="3" type="ORF">Q7X28_11805</name>
</gene>
<dbReference type="PANTHER" id="PTHR33744:SF1">
    <property type="entry name" value="DNA-BINDING TRANSCRIPTIONAL ACTIVATOR ADER"/>
    <property type="match status" value="1"/>
</dbReference>
<sequence>MTTTVAWLAGLPDLRLRVRAGRRGTHRDIRHVQTIEHAEPFEWLSGGELVLTTGVSLSDDVDRTAYVQRMAESGIAALGFGVGLSFPSIPADLLDAAEAAGLPVLEIPRSTPFEAVSHAVLDQLASARYDALLRAARAQPRMTRAVLHDGASALVRELAATLEGRVAVLDRAGGIVAAHPAGFVPEALPTATADALTSSDAGGQSVTVLAIGRRAEHGRLVLVGEQPPGPTGQILLGHAASLLALDAAKPDRVRAAQDRVDAAAFALALAHGGETGLHGAAGADGRIRVLALRAADEDAAQRVEATVGAALAEARRPGYVHRAATRIDVLVASDVDTADADRLLSALPTGVRSTTAAGLGSARPLSRVREAAQEAAILLGAAERGGPVVDSTTTAGALLLAPGPAREALTAVADRLLRPLRDHDAEHGSSLLESLRAYLEANGNWEEAAATAGVHRHTLRARIGRAEALLGADLSSARVRAELVLALATAD</sequence>
<dbReference type="RefSeq" id="WP_305111437.1">
    <property type="nucleotide sequence ID" value="NZ_BAAAII010000006.1"/>
</dbReference>
<evidence type="ECO:0000313" key="3">
    <source>
        <dbReference type="EMBL" id="MDP0398614.1"/>
    </source>
</evidence>
<dbReference type="InterPro" id="IPR012914">
    <property type="entry name" value="PucR_dom"/>
</dbReference>
<feature type="domain" description="Purine catabolism PurC-like" evidence="1">
    <location>
        <begin position="10"/>
        <end position="124"/>
    </location>
</feature>
<dbReference type="InterPro" id="IPR051448">
    <property type="entry name" value="CdaR-like_regulators"/>
</dbReference>
<dbReference type="InterPro" id="IPR042070">
    <property type="entry name" value="PucR_C-HTH_sf"/>
</dbReference>
<dbReference type="Pfam" id="PF07905">
    <property type="entry name" value="PucR"/>
    <property type="match status" value="1"/>
</dbReference>
<dbReference type="InterPro" id="IPR025736">
    <property type="entry name" value="PucR_C-HTH_dom"/>
</dbReference>
<keyword evidence="4" id="KW-1185">Reference proteome</keyword>
<accession>A0AA90NQ24</accession>
<evidence type="ECO:0000259" key="2">
    <source>
        <dbReference type="Pfam" id="PF13556"/>
    </source>
</evidence>
<comment type="caution">
    <text evidence="3">The sequence shown here is derived from an EMBL/GenBank/DDBJ whole genome shotgun (WGS) entry which is preliminary data.</text>
</comment>
<dbReference type="PANTHER" id="PTHR33744">
    <property type="entry name" value="CARBOHYDRATE DIACID REGULATOR"/>
    <property type="match status" value="1"/>
</dbReference>
<evidence type="ECO:0000259" key="1">
    <source>
        <dbReference type="Pfam" id="PF07905"/>
    </source>
</evidence>
<name>A0AA90NQ24_9ACTN</name>
<evidence type="ECO:0000313" key="4">
    <source>
        <dbReference type="Proteomes" id="UP001178281"/>
    </source>
</evidence>
<dbReference type="EMBL" id="JAUTIX010000004">
    <property type="protein sequence ID" value="MDP0398614.1"/>
    <property type="molecule type" value="Genomic_DNA"/>
</dbReference>